<keyword evidence="1" id="KW-1133">Transmembrane helix</keyword>
<gene>
    <name evidence="3" type="ORF">DWX94_05435</name>
    <name evidence="4" type="ORF">DWX94_05670</name>
</gene>
<sequence>MRIDQRKKWYQKIKYNKNFKVVSFITVILVFVVGYMIMTGRSKVGDDTTDADGSNAVETIVIHAPDDPTEDLVRYAAYDGGEKRGGENIEEFDYTIQGAGTVAAPKKEKKDTGYSYRLSGSDRTSGGTGDGGASVLITGMENSVRVILTNGGDYYQSYVEFSCSTGVNVTSDGKAKSYKAGDIISLGSDEKASKIIVEPENSDGVITVSSLSKSGGAPRYHGALDITKDSSGYLVVNQVNIEQYLYGVVSSEVSSSYSMEALKAQAICARGFTYRKLGSNYRGYDADLDDTTACQVYNNFPETDNSIAAVNDTAGIVPTYDGEIINAVYFSTSCGTTTTSDQVWGGSMPYTCTRIQNTALDIPYFSDEAAFMDFMDGRTDTDVVERNLPMYRWTVSYTEDEMRQAVETGLSRCSDVSATSVGKITSIAVTSRDDSGLVKEVTITGDAGTVTVSGQSNIRVLFATDGKAITEQDGSELTGWTGVPSNFYYVKKDSSSGLYILKGGGYGHGVGMSQNGANELAKLGYTAAQIISHYYNGAVLSSVER</sequence>
<dbReference type="OrthoDB" id="9794671at2"/>
<dbReference type="InterPro" id="IPR013486">
    <property type="entry name" value="SpoIID/LytB"/>
</dbReference>
<keyword evidence="1" id="KW-0812">Transmembrane</keyword>
<dbReference type="NCBIfam" id="TIGR02669">
    <property type="entry name" value="SpoIID_LytB"/>
    <property type="match status" value="1"/>
</dbReference>
<dbReference type="EMBL" id="QRVK01000009">
    <property type="protein sequence ID" value="RGS43169.1"/>
    <property type="molecule type" value="Genomic_DNA"/>
</dbReference>
<dbReference type="Proteomes" id="UP000283295">
    <property type="component" value="Unassembled WGS sequence"/>
</dbReference>
<reference evidence="4 5" key="1">
    <citation type="submission" date="2018-08" db="EMBL/GenBank/DDBJ databases">
        <title>A genome reference for cultivated species of the human gut microbiota.</title>
        <authorList>
            <person name="Zou Y."/>
            <person name="Xue W."/>
            <person name="Luo G."/>
        </authorList>
    </citation>
    <scope>NUCLEOTIDE SEQUENCE [LARGE SCALE GENOMIC DNA]</scope>
    <source>
        <strain evidence="4 5">AF22-21</strain>
    </source>
</reference>
<evidence type="ECO:0000313" key="4">
    <source>
        <dbReference type="EMBL" id="RGS43213.1"/>
    </source>
</evidence>
<evidence type="ECO:0000313" key="5">
    <source>
        <dbReference type="Proteomes" id="UP000283295"/>
    </source>
</evidence>
<protein>
    <submittedName>
        <fullName evidence="4">SpoIID/LytB domain-containing protein</fullName>
    </submittedName>
</protein>
<evidence type="ECO:0000259" key="2">
    <source>
        <dbReference type="Pfam" id="PF08486"/>
    </source>
</evidence>
<accession>A0A3R5WKB3</accession>
<evidence type="ECO:0000256" key="1">
    <source>
        <dbReference type="SAM" id="Phobius"/>
    </source>
</evidence>
<name>A0A3R5WKB3_9FIRM</name>
<organism evidence="4 5">
    <name type="scientific">Coprococcus eutactus</name>
    <dbReference type="NCBI Taxonomy" id="33043"/>
    <lineage>
        <taxon>Bacteria</taxon>
        <taxon>Bacillati</taxon>
        <taxon>Bacillota</taxon>
        <taxon>Clostridia</taxon>
        <taxon>Lachnospirales</taxon>
        <taxon>Lachnospiraceae</taxon>
        <taxon>Coprococcus</taxon>
    </lineage>
</organism>
<dbReference type="EMBL" id="QRVK01000009">
    <property type="protein sequence ID" value="RGS43213.1"/>
    <property type="molecule type" value="Genomic_DNA"/>
</dbReference>
<dbReference type="InterPro" id="IPR013693">
    <property type="entry name" value="SpoIID/LytB_N"/>
</dbReference>
<dbReference type="GO" id="GO:0030288">
    <property type="term" value="C:outer membrane-bounded periplasmic space"/>
    <property type="evidence" value="ECO:0007669"/>
    <property type="project" value="TreeGrafter"/>
</dbReference>
<feature type="domain" description="Sporulation stage II protein D amidase enhancer LytB N-terminal" evidence="2">
    <location>
        <begin position="231"/>
        <end position="320"/>
    </location>
</feature>
<dbReference type="Pfam" id="PF08486">
    <property type="entry name" value="SpoIID"/>
    <property type="match status" value="1"/>
</dbReference>
<proteinExistence type="predicted"/>
<keyword evidence="1" id="KW-0472">Membrane</keyword>
<dbReference type="GO" id="GO:0030435">
    <property type="term" value="P:sporulation resulting in formation of a cellular spore"/>
    <property type="evidence" value="ECO:0007669"/>
    <property type="project" value="InterPro"/>
</dbReference>
<feature type="transmembrane region" description="Helical" evidence="1">
    <location>
        <begin position="21"/>
        <end position="38"/>
    </location>
</feature>
<evidence type="ECO:0000313" key="3">
    <source>
        <dbReference type="EMBL" id="RGS43169.1"/>
    </source>
</evidence>
<dbReference type="AlphaFoldDB" id="A0A3R5WKB3"/>
<comment type="caution">
    <text evidence="4">The sequence shown here is derived from an EMBL/GenBank/DDBJ whole genome shotgun (WGS) entry which is preliminary data.</text>
</comment>
<dbReference type="PANTHER" id="PTHR30032">
    <property type="entry name" value="N-ACETYLMURAMOYL-L-ALANINE AMIDASE-RELATED"/>
    <property type="match status" value="1"/>
</dbReference>
<dbReference type="InterPro" id="IPR051922">
    <property type="entry name" value="Bact_Sporulation_Assoc"/>
</dbReference>
<dbReference type="PANTHER" id="PTHR30032:SF4">
    <property type="entry name" value="AMIDASE ENHANCER"/>
    <property type="match status" value="1"/>
</dbReference>